<dbReference type="InterPro" id="IPR011989">
    <property type="entry name" value="ARM-like"/>
</dbReference>
<evidence type="ECO:0000313" key="2">
    <source>
        <dbReference type="Proteomes" id="UP001595690"/>
    </source>
</evidence>
<comment type="caution">
    <text evidence="1">The sequence shown here is derived from an EMBL/GenBank/DDBJ whole genome shotgun (WGS) entry which is preliminary data.</text>
</comment>
<evidence type="ECO:0008006" key="3">
    <source>
        <dbReference type="Google" id="ProtNLM"/>
    </source>
</evidence>
<sequence>MNGVRDGLASNPALPPPLVDRLIVVADPVQSTDLARRADLEPHHVRALLAKDDSAVTCALLEKGWVAPADVPTSNPLVALVVTAHPDADPDLARRLSSHPDARFWLPEQAHHLPADVVERLACDEDDQVVAQLVRFHALPAPLADELSRHPSPEVRKALAASPHTPPRTLARLMDFARELASNPATPPPIAAGLVHHHDARYWLAARTDLPPHVYEELAAEVEPGILTQLAANPAVPVEVLRQLTGTPALLRNPALPLDLVVHMAGAARIGLLPRVASASEEELRTLAGATAPARMLVACREDLPLDLFQDLVLDPGVAQAIVTNPLVTVDQLTQLVERHGPPLYARAALNPLCPPELLHHMASRASSEETYRAIARHPRTSGETLLLCLGDAQARYAAASHPNLPVETIVALLWSEFTASAAAANPSLPVHVMEALLSSTT</sequence>
<dbReference type="Proteomes" id="UP001595690">
    <property type="component" value="Unassembled WGS sequence"/>
</dbReference>
<dbReference type="RefSeq" id="WP_382378386.1">
    <property type="nucleotide sequence ID" value="NZ_JBHRZI010000031.1"/>
</dbReference>
<evidence type="ECO:0000313" key="1">
    <source>
        <dbReference type="EMBL" id="MFC3896883.1"/>
    </source>
</evidence>
<dbReference type="Gene3D" id="1.25.10.10">
    <property type="entry name" value="Leucine-rich Repeat Variant"/>
    <property type="match status" value="2"/>
</dbReference>
<keyword evidence="2" id="KW-1185">Reference proteome</keyword>
<dbReference type="EMBL" id="JBHRZI010000031">
    <property type="protein sequence ID" value="MFC3896883.1"/>
    <property type="molecule type" value="Genomic_DNA"/>
</dbReference>
<name>A0ABV8C4G1_9PSEU</name>
<organism evidence="1 2">
    <name type="scientific">Lentzea rhizosphaerae</name>
    <dbReference type="NCBI Taxonomy" id="2041025"/>
    <lineage>
        <taxon>Bacteria</taxon>
        <taxon>Bacillati</taxon>
        <taxon>Actinomycetota</taxon>
        <taxon>Actinomycetes</taxon>
        <taxon>Pseudonocardiales</taxon>
        <taxon>Pseudonocardiaceae</taxon>
        <taxon>Lentzea</taxon>
    </lineage>
</organism>
<accession>A0ABV8C4G1</accession>
<protein>
    <recommendedName>
        <fullName evidence="3">Leucine rich repeat variant</fullName>
    </recommendedName>
</protein>
<gene>
    <name evidence="1" type="ORF">ACFOWZ_35860</name>
</gene>
<reference evidence="2" key="1">
    <citation type="journal article" date="2019" name="Int. J. Syst. Evol. Microbiol.">
        <title>The Global Catalogue of Microorganisms (GCM) 10K type strain sequencing project: providing services to taxonomists for standard genome sequencing and annotation.</title>
        <authorList>
            <consortium name="The Broad Institute Genomics Platform"/>
            <consortium name="The Broad Institute Genome Sequencing Center for Infectious Disease"/>
            <person name="Wu L."/>
            <person name="Ma J."/>
        </authorList>
    </citation>
    <scope>NUCLEOTIDE SEQUENCE [LARGE SCALE GENOMIC DNA]</scope>
    <source>
        <strain evidence="2">CGMCC 4.7405</strain>
    </source>
</reference>
<proteinExistence type="predicted"/>